<proteinExistence type="predicted"/>
<protein>
    <submittedName>
        <fullName evidence="2">Uncharacterized protein</fullName>
    </submittedName>
</protein>
<feature type="compositionally biased region" description="Acidic residues" evidence="1">
    <location>
        <begin position="376"/>
        <end position="394"/>
    </location>
</feature>
<accession>A0AA38PNE3</accession>
<sequence>MSTTPNDSETIQQRRERILQAQAARQRAREEEIARQEAEFAAEMERIEAEEKAAREAEEKRKAEEQRIEEEKQRKEERKRTEEKKMAEEQVKKQKELAEKKRKEDERLAEEKRRKEEQVTMEAAAGAEDEQERTTAFAKLVAENTMEKERAARELERRRKATAKSSRVNVEIPVSTSSPRRRTFKSKAIISEDSSDEVVEQPREVIPRGTKRKRTIKMIAKGGDNYDPEEEKSDKDISSPPDLSQPRPACSRCVMIGRPSECRPQSSRRQAQACAVCHQQRQRCSWSGDNAARRSRGKKVKLDDEVYEGPAARVGGRRIEEPGVAEQLTIIAGQNKDLLEIARRSLVIQEKLLGIMARREKREIDAMGGSESEKEEKEDEDEDGEGEEDEEEVNEERRRKEIREGKKRAE</sequence>
<feature type="compositionally biased region" description="Basic and acidic residues" evidence="1">
    <location>
        <begin position="145"/>
        <end position="157"/>
    </location>
</feature>
<name>A0AA38PNE3_9AGAR</name>
<dbReference type="EMBL" id="MU803188">
    <property type="protein sequence ID" value="KAJ3978443.1"/>
    <property type="molecule type" value="Genomic_DNA"/>
</dbReference>
<feature type="compositionally biased region" description="Basic and acidic residues" evidence="1">
    <location>
        <begin position="395"/>
        <end position="410"/>
    </location>
</feature>
<feature type="region of interest" description="Disordered" evidence="1">
    <location>
        <begin position="358"/>
        <end position="410"/>
    </location>
</feature>
<feature type="compositionally biased region" description="Polar residues" evidence="1">
    <location>
        <begin position="1"/>
        <end position="10"/>
    </location>
</feature>
<evidence type="ECO:0000313" key="2">
    <source>
        <dbReference type="EMBL" id="KAJ3978443.1"/>
    </source>
</evidence>
<gene>
    <name evidence="2" type="ORF">F5890DRAFT_1560327</name>
</gene>
<feature type="compositionally biased region" description="Basic and acidic residues" evidence="1">
    <location>
        <begin position="27"/>
        <end position="118"/>
    </location>
</feature>
<feature type="region of interest" description="Disordered" evidence="1">
    <location>
        <begin position="1"/>
        <end position="250"/>
    </location>
</feature>
<dbReference type="Proteomes" id="UP001163850">
    <property type="component" value="Unassembled WGS sequence"/>
</dbReference>
<evidence type="ECO:0000313" key="3">
    <source>
        <dbReference type="Proteomes" id="UP001163850"/>
    </source>
</evidence>
<organism evidence="2 3">
    <name type="scientific">Lentinula detonsa</name>
    <dbReference type="NCBI Taxonomy" id="2804962"/>
    <lineage>
        <taxon>Eukaryota</taxon>
        <taxon>Fungi</taxon>
        <taxon>Dikarya</taxon>
        <taxon>Basidiomycota</taxon>
        <taxon>Agaricomycotina</taxon>
        <taxon>Agaricomycetes</taxon>
        <taxon>Agaricomycetidae</taxon>
        <taxon>Agaricales</taxon>
        <taxon>Marasmiineae</taxon>
        <taxon>Omphalotaceae</taxon>
        <taxon>Lentinula</taxon>
    </lineage>
</organism>
<feature type="compositionally biased region" description="Basic and acidic residues" evidence="1">
    <location>
        <begin position="358"/>
        <end position="375"/>
    </location>
</feature>
<evidence type="ECO:0000256" key="1">
    <source>
        <dbReference type="SAM" id="MobiDB-lite"/>
    </source>
</evidence>
<dbReference type="AlphaFoldDB" id="A0AA38PNE3"/>
<reference evidence="2" key="1">
    <citation type="submission" date="2022-08" db="EMBL/GenBank/DDBJ databases">
        <authorList>
            <consortium name="DOE Joint Genome Institute"/>
            <person name="Min B."/>
            <person name="Riley R."/>
            <person name="Sierra-Patev S."/>
            <person name="Naranjo-Ortiz M."/>
            <person name="Looney B."/>
            <person name="Konkel Z."/>
            <person name="Slot J.C."/>
            <person name="Sakamoto Y."/>
            <person name="Steenwyk J.L."/>
            <person name="Rokas A."/>
            <person name="Carro J."/>
            <person name="Camarero S."/>
            <person name="Ferreira P."/>
            <person name="Molpeceres G."/>
            <person name="Ruiz-Duenas F.J."/>
            <person name="Serrano A."/>
            <person name="Henrissat B."/>
            <person name="Drula E."/>
            <person name="Hughes K.W."/>
            <person name="Mata J.L."/>
            <person name="Ishikawa N.K."/>
            <person name="Vargas-Isla R."/>
            <person name="Ushijima S."/>
            <person name="Smith C.A."/>
            <person name="Ahrendt S."/>
            <person name="Andreopoulos W."/>
            <person name="He G."/>
            <person name="Labutti K."/>
            <person name="Lipzen A."/>
            <person name="Ng V."/>
            <person name="Sandor L."/>
            <person name="Barry K."/>
            <person name="Martinez A.T."/>
            <person name="Xiao Y."/>
            <person name="Gibbons J.G."/>
            <person name="Terashima K."/>
            <person name="Hibbett D.S."/>
            <person name="Grigoriev I.V."/>
        </authorList>
    </citation>
    <scope>NUCLEOTIDE SEQUENCE</scope>
    <source>
        <strain evidence="2">TFB7829</strain>
    </source>
</reference>
<comment type="caution">
    <text evidence="2">The sequence shown here is derived from an EMBL/GenBank/DDBJ whole genome shotgun (WGS) entry which is preliminary data.</text>
</comment>